<dbReference type="InterPro" id="IPR021858">
    <property type="entry name" value="Fun_TF"/>
</dbReference>
<dbReference type="GO" id="GO:0003700">
    <property type="term" value="F:DNA-binding transcription factor activity"/>
    <property type="evidence" value="ECO:0007669"/>
    <property type="project" value="TreeGrafter"/>
</dbReference>
<dbReference type="PANTHER" id="PTHR37534">
    <property type="entry name" value="TRANSCRIPTIONAL ACTIVATOR PROTEIN UGA3"/>
    <property type="match status" value="1"/>
</dbReference>
<reference evidence="4 5" key="1">
    <citation type="submission" date="2015-05" db="EMBL/GenBank/DDBJ databases">
        <title>Distinctive expansion of gene families associated with plant cell wall degradation and secondary metabolism in the genomes of grapevine trunk pathogens.</title>
        <authorList>
            <person name="Lawrence D.P."/>
            <person name="Travadon R."/>
            <person name="Rolshausen P.E."/>
            <person name="Baumgartner K."/>
        </authorList>
    </citation>
    <scope>NUCLEOTIDE SEQUENCE [LARGE SCALE GENOMIC DNA]</scope>
    <source>
        <strain evidence="4">UCRPC4</strain>
    </source>
</reference>
<comment type="subcellular location">
    <subcellularLocation>
        <location evidence="1">Nucleus</location>
    </subcellularLocation>
</comment>
<keyword evidence="5" id="KW-1185">Reference proteome</keyword>
<sequence>MNKGGRNIYLVYLLPMAAAHGPLMHGILAVSASHLSNRTPPGHTPQEEGLIDHQYTLHALAIRGIRQDLADQDGSVIKDHTVAMNLFAILYTISEGQTNGEYHQHLAAAKTMLGLLKSENAEFCDFIYENITYYATLSTLLSTKDQKYLLIPHPSGMSQTPNIQRIGVFCSLFSIFSRINHLRHRIRQHIDNSNNGTVSVDPTVYAEAAGIDIDLRQWTPAPSFPESSDQWFAAQFCQRATWLYLRRTMIFPTAGPTTVATRVATYSITPPPEIDTVLVDAFDLFENLDHQDTSNCCLLYPVFLLGCCSFEPKYRKRTLNALNRLGQYSGLGNVEQTKKVLEHGVWRVMDGKSDIILSSSNQTDRNASSSSVVVEGKGKGRANGKITRYDYDDNNDHDNDGHDDDINKEGGEDEEKADEEEEEEEDNDESSLISIHRNKRVSSWDCERIAEEMGMDFLIT</sequence>
<dbReference type="GO" id="GO:0000976">
    <property type="term" value="F:transcription cis-regulatory region binding"/>
    <property type="evidence" value="ECO:0007669"/>
    <property type="project" value="TreeGrafter"/>
</dbReference>
<evidence type="ECO:0000313" key="4">
    <source>
        <dbReference type="EMBL" id="KKY24611.1"/>
    </source>
</evidence>
<organism evidence="4 5">
    <name type="scientific">Phaeomoniella chlamydospora</name>
    <name type="common">Phaeoacremonium chlamydosporum</name>
    <dbReference type="NCBI Taxonomy" id="158046"/>
    <lineage>
        <taxon>Eukaryota</taxon>
        <taxon>Fungi</taxon>
        <taxon>Dikarya</taxon>
        <taxon>Ascomycota</taxon>
        <taxon>Pezizomycotina</taxon>
        <taxon>Eurotiomycetes</taxon>
        <taxon>Chaetothyriomycetidae</taxon>
        <taxon>Phaeomoniellales</taxon>
        <taxon>Phaeomoniellaceae</taxon>
        <taxon>Phaeomoniella</taxon>
    </lineage>
</organism>
<dbReference type="Proteomes" id="UP000053317">
    <property type="component" value="Unassembled WGS sequence"/>
</dbReference>
<reference evidence="4 5" key="2">
    <citation type="submission" date="2015-05" db="EMBL/GenBank/DDBJ databases">
        <authorList>
            <person name="Morales-Cruz A."/>
            <person name="Amrine K.C."/>
            <person name="Cantu D."/>
        </authorList>
    </citation>
    <scope>NUCLEOTIDE SEQUENCE [LARGE SCALE GENOMIC DNA]</scope>
    <source>
        <strain evidence="4">UCRPC4</strain>
    </source>
</reference>
<dbReference type="EMBL" id="LCWF01000057">
    <property type="protein sequence ID" value="KKY24611.1"/>
    <property type="molecule type" value="Genomic_DNA"/>
</dbReference>
<keyword evidence="2" id="KW-0539">Nucleus</keyword>
<gene>
    <name evidence="4" type="ORF">UCRPC4_g02367</name>
</gene>
<dbReference type="GO" id="GO:0045944">
    <property type="term" value="P:positive regulation of transcription by RNA polymerase II"/>
    <property type="evidence" value="ECO:0007669"/>
    <property type="project" value="TreeGrafter"/>
</dbReference>
<name>A0A0G2ER32_PHACM</name>
<feature type="compositionally biased region" description="Acidic residues" evidence="3">
    <location>
        <begin position="411"/>
        <end position="429"/>
    </location>
</feature>
<feature type="region of interest" description="Disordered" evidence="3">
    <location>
        <begin position="357"/>
        <end position="437"/>
    </location>
</feature>
<protein>
    <submittedName>
        <fullName evidence="4">Putative c6 transcription factor</fullName>
    </submittedName>
</protein>
<comment type="caution">
    <text evidence="4">The sequence shown here is derived from an EMBL/GenBank/DDBJ whole genome shotgun (WGS) entry which is preliminary data.</text>
</comment>
<evidence type="ECO:0000256" key="2">
    <source>
        <dbReference type="ARBA" id="ARBA00023242"/>
    </source>
</evidence>
<evidence type="ECO:0000313" key="5">
    <source>
        <dbReference type="Proteomes" id="UP000053317"/>
    </source>
</evidence>
<accession>A0A0G2ER32</accession>
<feature type="compositionally biased region" description="Basic and acidic residues" evidence="3">
    <location>
        <begin position="387"/>
        <end position="410"/>
    </location>
</feature>
<dbReference type="Pfam" id="PF11951">
    <property type="entry name" value="Fungal_trans_2"/>
    <property type="match status" value="1"/>
</dbReference>
<dbReference type="GO" id="GO:0005634">
    <property type="term" value="C:nucleus"/>
    <property type="evidence" value="ECO:0007669"/>
    <property type="project" value="UniProtKB-SubCell"/>
</dbReference>
<proteinExistence type="predicted"/>
<dbReference type="OrthoDB" id="5333823at2759"/>
<dbReference type="AlphaFoldDB" id="A0A0G2ER32"/>
<dbReference type="PANTHER" id="PTHR37534:SF38">
    <property type="entry name" value="ZN(2)-C6 FUNGAL-TYPE DOMAIN-CONTAINING PROTEIN"/>
    <property type="match status" value="1"/>
</dbReference>
<evidence type="ECO:0000256" key="1">
    <source>
        <dbReference type="ARBA" id="ARBA00004123"/>
    </source>
</evidence>
<feature type="compositionally biased region" description="Polar residues" evidence="3">
    <location>
        <begin position="357"/>
        <end position="367"/>
    </location>
</feature>
<evidence type="ECO:0000256" key="3">
    <source>
        <dbReference type="SAM" id="MobiDB-lite"/>
    </source>
</evidence>